<keyword evidence="7" id="KW-0574">Periplasm</keyword>
<dbReference type="AlphaFoldDB" id="A0A4Z0YDF2"/>
<dbReference type="PROSITE" id="PS51257">
    <property type="entry name" value="PROKAR_LIPOPROTEIN"/>
    <property type="match status" value="1"/>
</dbReference>
<feature type="region of interest" description="Disordered" evidence="8">
    <location>
        <begin position="26"/>
        <end position="47"/>
    </location>
</feature>
<dbReference type="GO" id="GO:0042938">
    <property type="term" value="P:dipeptide transport"/>
    <property type="evidence" value="ECO:0007669"/>
    <property type="project" value="TreeGrafter"/>
</dbReference>
<protein>
    <recommendedName>
        <fullName evidence="4">Glutathione-binding protein GsiB</fullName>
    </recommendedName>
</protein>
<dbReference type="InterPro" id="IPR039424">
    <property type="entry name" value="SBP_5"/>
</dbReference>
<dbReference type="GO" id="GO:0043190">
    <property type="term" value="C:ATP-binding cassette (ABC) transporter complex"/>
    <property type="evidence" value="ECO:0007669"/>
    <property type="project" value="InterPro"/>
</dbReference>
<dbReference type="CDD" id="cd08499">
    <property type="entry name" value="PBP2_Ylib_like"/>
    <property type="match status" value="1"/>
</dbReference>
<dbReference type="InterPro" id="IPR030678">
    <property type="entry name" value="Peptide/Ni-bd"/>
</dbReference>
<evidence type="ECO:0000256" key="4">
    <source>
        <dbReference type="ARBA" id="ARBA00017393"/>
    </source>
</evidence>
<gene>
    <name evidence="11" type="primary">gsiB</name>
    <name evidence="11" type="ORF">CAGA_06500</name>
</gene>
<dbReference type="SUPFAM" id="SSF53850">
    <property type="entry name" value="Periplasmic binding protein-like II"/>
    <property type="match status" value="1"/>
</dbReference>
<dbReference type="OrthoDB" id="239741at2"/>
<dbReference type="Pfam" id="PF00496">
    <property type="entry name" value="SBP_bac_5"/>
    <property type="match status" value="1"/>
</dbReference>
<evidence type="ECO:0000256" key="9">
    <source>
        <dbReference type="SAM" id="SignalP"/>
    </source>
</evidence>
<dbReference type="InterPro" id="IPR000914">
    <property type="entry name" value="SBP_5_dom"/>
</dbReference>
<comment type="caution">
    <text evidence="11">The sequence shown here is derived from an EMBL/GenBank/DDBJ whole genome shotgun (WGS) entry which is preliminary data.</text>
</comment>
<dbReference type="Gene3D" id="3.10.105.10">
    <property type="entry name" value="Dipeptide-binding Protein, Domain 3"/>
    <property type="match status" value="1"/>
</dbReference>
<dbReference type="EMBL" id="SRMQ01000002">
    <property type="protein sequence ID" value="TGJ77281.1"/>
    <property type="molecule type" value="Genomic_DNA"/>
</dbReference>
<accession>A0A4Z0YDF2</accession>
<dbReference type="Proteomes" id="UP000297714">
    <property type="component" value="Unassembled WGS sequence"/>
</dbReference>
<feature type="signal peptide" evidence="9">
    <location>
        <begin position="1"/>
        <end position="23"/>
    </location>
</feature>
<name>A0A4Z0YDF2_9FIRM</name>
<evidence type="ECO:0000259" key="10">
    <source>
        <dbReference type="Pfam" id="PF00496"/>
    </source>
</evidence>
<evidence type="ECO:0000256" key="7">
    <source>
        <dbReference type="ARBA" id="ARBA00022764"/>
    </source>
</evidence>
<dbReference type="PIRSF" id="PIRSF002741">
    <property type="entry name" value="MppA"/>
    <property type="match status" value="1"/>
</dbReference>
<evidence type="ECO:0000313" key="12">
    <source>
        <dbReference type="Proteomes" id="UP000297714"/>
    </source>
</evidence>
<evidence type="ECO:0000256" key="8">
    <source>
        <dbReference type="SAM" id="MobiDB-lite"/>
    </source>
</evidence>
<comment type="similarity">
    <text evidence="3">Belongs to the bacterial solute-binding protein 5 family.</text>
</comment>
<comment type="subcellular location">
    <subcellularLocation>
        <location evidence="2">Periplasm</location>
    </subcellularLocation>
</comment>
<comment type="function">
    <text evidence="1">Part of the ABC transporter complex GsiABCD involved in glutathione import. Binds glutathione.</text>
</comment>
<dbReference type="GO" id="GO:1904680">
    <property type="term" value="F:peptide transmembrane transporter activity"/>
    <property type="evidence" value="ECO:0007669"/>
    <property type="project" value="TreeGrafter"/>
</dbReference>
<evidence type="ECO:0000256" key="6">
    <source>
        <dbReference type="ARBA" id="ARBA00022729"/>
    </source>
</evidence>
<dbReference type="PANTHER" id="PTHR30290">
    <property type="entry name" value="PERIPLASMIC BINDING COMPONENT OF ABC TRANSPORTER"/>
    <property type="match status" value="1"/>
</dbReference>
<reference evidence="11 12" key="1">
    <citation type="submission" date="2019-04" db="EMBL/GenBank/DDBJ databases">
        <authorList>
            <person name="Poehlein A."/>
            <person name="Bengelsdorf F.R."/>
            <person name="Duerre P."/>
            <person name="Daniel R."/>
        </authorList>
    </citation>
    <scope>NUCLEOTIDE SEQUENCE [LARGE SCALE GENOMIC DNA]</scope>
    <source>
        <strain evidence="11 12">BS-1</strain>
    </source>
</reference>
<dbReference type="Gene3D" id="3.40.190.10">
    <property type="entry name" value="Periplasmic binding protein-like II"/>
    <property type="match status" value="1"/>
</dbReference>
<dbReference type="GO" id="GO:0030288">
    <property type="term" value="C:outer membrane-bounded periplasmic space"/>
    <property type="evidence" value="ECO:0007669"/>
    <property type="project" value="TreeGrafter"/>
</dbReference>
<feature type="compositionally biased region" description="Polar residues" evidence="8">
    <location>
        <begin position="26"/>
        <end position="43"/>
    </location>
</feature>
<keyword evidence="6 9" id="KW-0732">Signal</keyword>
<feature type="chain" id="PRO_5038972354" description="Glutathione-binding protein GsiB" evidence="9">
    <location>
        <begin position="24"/>
        <end position="531"/>
    </location>
</feature>
<feature type="domain" description="Solute-binding protein family 5" evidence="10">
    <location>
        <begin position="92"/>
        <end position="444"/>
    </location>
</feature>
<dbReference type="PANTHER" id="PTHR30290:SF32">
    <property type="entry name" value="GLUTATHIONE-BINDING PROTEIN GSIB"/>
    <property type="match status" value="1"/>
</dbReference>
<organism evidence="11 12">
    <name type="scientific">Caproiciproducens galactitolivorans</name>
    <dbReference type="NCBI Taxonomy" id="642589"/>
    <lineage>
        <taxon>Bacteria</taxon>
        <taxon>Bacillati</taxon>
        <taxon>Bacillota</taxon>
        <taxon>Clostridia</taxon>
        <taxon>Eubacteriales</taxon>
        <taxon>Acutalibacteraceae</taxon>
        <taxon>Caproiciproducens</taxon>
    </lineage>
</organism>
<proteinExistence type="inferred from homology"/>
<dbReference type="Gene3D" id="3.90.76.10">
    <property type="entry name" value="Dipeptide-binding Protein, Domain 1"/>
    <property type="match status" value="1"/>
</dbReference>
<sequence>MKIRKKAVAIVSLALVAAMLFSACGSGSTSSGPQVQSTGTSTEAKSKDNDLVIAMSESVLTLDPHNLTSTMSISANRTMYENLLTFDKDMKNIVPQLAKSYEVSKDGLVYTFHLQTGVKFTDGTDFNSEAVKVNIERCMDKKNNLKSFRYFTKVKEVKCPDANTVEITLKEPYSVFVNKLTNFGIISPKAIKEGVTLNSKAVGTGPFKLKEWDQADHLIVTRNENYWGEKPGVDSITFKVVPEAGSRIAMLQTGEADMIYPIPPEQIKSIDGTKDIKVESVPSNIVDYVTLNMSHKPFDNIKVRQAMNYAIDKDAFIKAVYGGYGDHATSPIASTTQYYSKQEEYAFNIQKAKDLLKEAGYPDGFKTTIWADNTSDSVKGMQFINQQLAQIGITAEVVPMEGATLNAKINEAQNAAESKIDMWFVNWSPSSGDADGAMRGLFYSKMIPPANANTAYYNNPTVDKLLDQGLSETSPEKLASIYAEAQKTIWNDAPWLFLGQRVVQYGIKNYVSNVYMMADGSINCAQATLAH</sequence>
<evidence type="ECO:0000256" key="3">
    <source>
        <dbReference type="ARBA" id="ARBA00005695"/>
    </source>
</evidence>
<evidence type="ECO:0000256" key="5">
    <source>
        <dbReference type="ARBA" id="ARBA00022448"/>
    </source>
</evidence>
<keyword evidence="5" id="KW-0813">Transport</keyword>
<evidence type="ECO:0000313" key="11">
    <source>
        <dbReference type="EMBL" id="TGJ77281.1"/>
    </source>
</evidence>
<keyword evidence="12" id="KW-1185">Reference proteome</keyword>
<evidence type="ECO:0000256" key="2">
    <source>
        <dbReference type="ARBA" id="ARBA00004418"/>
    </source>
</evidence>
<evidence type="ECO:0000256" key="1">
    <source>
        <dbReference type="ARBA" id="ARBA00003489"/>
    </source>
</evidence>